<keyword evidence="12" id="KW-1015">Disulfide bond</keyword>
<evidence type="ECO:0000256" key="6">
    <source>
        <dbReference type="ARBA" id="ARBA00022723"/>
    </source>
</evidence>
<gene>
    <name evidence="15" type="ORF">ACFSR5_20025</name>
</gene>
<dbReference type="PANTHER" id="PTHR46025">
    <property type="entry name" value="XYLOSYLTRANSFERASE OXT"/>
    <property type="match status" value="1"/>
</dbReference>
<dbReference type="PANTHER" id="PTHR46025:SF3">
    <property type="entry name" value="XYLOSYLTRANSFERASE OXT"/>
    <property type="match status" value="1"/>
</dbReference>
<proteinExistence type="predicted"/>
<evidence type="ECO:0000256" key="2">
    <source>
        <dbReference type="ARBA" id="ARBA00004648"/>
    </source>
</evidence>
<evidence type="ECO:0000256" key="11">
    <source>
        <dbReference type="ARBA" id="ARBA00023136"/>
    </source>
</evidence>
<evidence type="ECO:0000256" key="10">
    <source>
        <dbReference type="ARBA" id="ARBA00023034"/>
    </source>
</evidence>
<keyword evidence="3" id="KW-0328">Glycosyltransferase</keyword>
<evidence type="ECO:0000313" key="16">
    <source>
        <dbReference type="Proteomes" id="UP001597545"/>
    </source>
</evidence>
<keyword evidence="5" id="KW-0812">Transmembrane</keyword>
<evidence type="ECO:0000256" key="3">
    <source>
        <dbReference type="ARBA" id="ARBA00022676"/>
    </source>
</evidence>
<sequence>MMEQIKHAYLILAHHEFDILGRLLIALDHEQNDIFIHVDRKVGTLPQLATRFAHLYVLEERIDVRWGDVSVIEAELLLFEEAQKRGPYGHYHLLSGVDMPLRSQAEIHTFFNNHAGKLFIGFSAGDQSEQITRKVRRYHLFPRHFRTVSGTTGSIRRVIRFLGLRLQFLFAVYRHRAINFKKGTQWVSVTEPFVSYVLTQKKHILAQYKMTFCADEIVLQTLCWNSSFRADIYDVALEGTGSQRLIRWKDNVLHDWGNDDFDELISANYMFARKFNSSQIEIVDRLLASIVPAKTNNELAHGE</sequence>
<dbReference type="InterPro" id="IPR003406">
    <property type="entry name" value="Glyco_trans_14"/>
</dbReference>
<comment type="caution">
    <text evidence="15">The sequence shown here is derived from an EMBL/GenBank/DDBJ whole genome shotgun (WGS) entry which is preliminary data.</text>
</comment>
<comment type="subcellular location">
    <subcellularLocation>
        <location evidence="2">Endoplasmic reticulum membrane</location>
        <topology evidence="2">Single-pass type II membrane protein</topology>
    </subcellularLocation>
    <subcellularLocation>
        <location evidence="1">Golgi apparatus membrane</location>
        <topology evidence="1">Single-pass type II membrane protein</topology>
    </subcellularLocation>
</comment>
<evidence type="ECO:0000256" key="7">
    <source>
        <dbReference type="ARBA" id="ARBA00022824"/>
    </source>
</evidence>
<dbReference type="InterPro" id="IPR043538">
    <property type="entry name" value="XYLT"/>
</dbReference>
<keyword evidence="8" id="KW-0735">Signal-anchor</keyword>
<keyword evidence="11" id="KW-0472">Membrane</keyword>
<accession>A0ABW5KLU1</accession>
<dbReference type="Pfam" id="PF02485">
    <property type="entry name" value="Branch"/>
    <property type="match status" value="1"/>
</dbReference>
<evidence type="ECO:0000313" key="15">
    <source>
        <dbReference type="EMBL" id="MFD2549944.1"/>
    </source>
</evidence>
<reference evidence="16" key="1">
    <citation type="journal article" date="2019" name="Int. J. Syst. Evol. Microbiol.">
        <title>The Global Catalogue of Microorganisms (GCM) 10K type strain sequencing project: providing services to taxonomists for standard genome sequencing and annotation.</title>
        <authorList>
            <consortium name="The Broad Institute Genomics Platform"/>
            <consortium name="The Broad Institute Genome Sequencing Center for Infectious Disease"/>
            <person name="Wu L."/>
            <person name="Ma J."/>
        </authorList>
    </citation>
    <scope>NUCLEOTIDE SEQUENCE [LARGE SCALE GENOMIC DNA]</scope>
    <source>
        <strain evidence="16">KCTC 42662</strain>
    </source>
</reference>
<keyword evidence="16" id="KW-1185">Reference proteome</keyword>
<protein>
    <recommendedName>
        <fullName evidence="14">Peptide O-xylosyltransferase</fullName>
    </recommendedName>
</protein>
<evidence type="ECO:0000256" key="8">
    <source>
        <dbReference type="ARBA" id="ARBA00022968"/>
    </source>
</evidence>
<evidence type="ECO:0000256" key="9">
    <source>
        <dbReference type="ARBA" id="ARBA00022989"/>
    </source>
</evidence>
<evidence type="ECO:0000256" key="1">
    <source>
        <dbReference type="ARBA" id="ARBA00004323"/>
    </source>
</evidence>
<evidence type="ECO:0000256" key="5">
    <source>
        <dbReference type="ARBA" id="ARBA00022692"/>
    </source>
</evidence>
<dbReference type="EMBL" id="JBHULR010000021">
    <property type="protein sequence ID" value="MFD2549944.1"/>
    <property type="molecule type" value="Genomic_DNA"/>
</dbReference>
<keyword evidence="6" id="KW-0479">Metal-binding</keyword>
<organism evidence="15 16">
    <name type="scientific">Sphingobacterium suaedae</name>
    <dbReference type="NCBI Taxonomy" id="1686402"/>
    <lineage>
        <taxon>Bacteria</taxon>
        <taxon>Pseudomonadati</taxon>
        <taxon>Bacteroidota</taxon>
        <taxon>Sphingobacteriia</taxon>
        <taxon>Sphingobacteriales</taxon>
        <taxon>Sphingobacteriaceae</taxon>
        <taxon>Sphingobacterium</taxon>
    </lineage>
</organism>
<dbReference type="Proteomes" id="UP001597545">
    <property type="component" value="Unassembled WGS sequence"/>
</dbReference>
<name>A0ABW5KLU1_9SPHI</name>
<dbReference type="RefSeq" id="WP_380906326.1">
    <property type="nucleotide sequence ID" value="NZ_JBHUEG010000018.1"/>
</dbReference>
<keyword evidence="7" id="KW-0256">Endoplasmic reticulum</keyword>
<evidence type="ECO:0000256" key="12">
    <source>
        <dbReference type="ARBA" id="ARBA00023157"/>
    </source>
</evidence>
<keyword evidence="9" id="KW-1133">Transmembrane helix</keyword>
<keyword evidence="4" id="KW-0808">Transferase</keyword>
<evidence type="ECO:0000256" key="13">
    <source>
        <dbReference type="ARBA" id="ARBA00023180"/>
    </source>
</evidence>
<keyword evidence="13" id="KW-0325">Glycoprotein</keyword>
<evidence type="ECO:0000256" key="4">
    <source>
        <dbReference type="ARBA" id="ARBA00022679"/>
    </source>
</evidence>
<keyword evidence="10" id="KW-0333">Golgi apparatus</keyword>
<evidence type="ECO:0000256" key="14">
    <source>
        <dbReference type="ARBA" id="ARBA00042865"/>
    </source>
</evidence>